<evidence type="ECO:0000256" key="2">
    <source>
        <dbReference type="ARBA" id="ARBA00006690"/>
    </source>
</evidence>
<proteinExistence type="inferred from homology"/>
<dbReference type="GO" id="GO:0034635">
    <property type="term" value="P:glutathione transport"/>
    <property type="evidence" value="ECO:0007669"/>
    <property type="project" value="EnsemblPlants"/>
</dbReference>
<feature type="transmembrane region" description="Helical" evidence="7">
    <location>
        <begin position="356"/>
        <end position="374"/>
    </location>
</feature>
<comment type="subcellular location">
    <subcellularLocation>
        <location evidence="1">Membrane</location>
        <topology evidence="1">Multi-pass membrane protein</topology>
    </subcellularLocation>
</comment>
<dbReference type="PANTHER" id="PTHR31326:SF1">
    <property type="entry name" value="PROTEIN CLT2, CHLOROPLASTIC"/>
    <property type="match status" value="1"/>
</dbReference>
<evidence type="ECO:0000256" key="5">
    <source>
        <dbReference type="ARBA" id="ARBA00022989"/>
    </source>
</evidence>
<feature type="transmembrane region" description="Helical" evidence="7">
    <location>
        <begin position="153"/>
        <end position="173"/>
    </location>
</feature>
<protein>
    <submittedName>
        <fullName evidence="8">Uncharacterized protein</fullName>
    </submittedName>
</protein>
<feature type="transmembrane region" description="Helical" evidence="7">
    <location>
        <begin position="112"/>
        <end position="132"/>
    </location>
</feature>
<dbReference type="Proteomes" id="UP000594263">
    <property type="component" value="Unplaced"/>
</dbReference>
<dbReference type="Gramene" id="Kaladp0824s0015.1.v1.1">
    <property type="protein sequence ID" value="Kaladp0824s0015.1.v1.1"/>
    <property type="gene ID" value="Kaladp0824s0015.v1.1"/>
</dbReference>
<feature type="transmembrane region" description="Helical" evidence="7">
    <location>
        <begin position="234"/>
        <end position="253"/>
    </location>
</feature>
<dbReference type="GO" id="GO:0009536">
    <property type="term" value="C:plastid"/>
    <property type="evidence" value="ECO:0007669"/>
    <property type="project" value="EnsemblPlants"/>
</dbReference>
<dbReference type="GO" id="GO:0016020">
    <property type="term" value="C:membrane"/>
    <property type="evidence" value="ECO:0007669"/>
    <property type="project" value="UniProtKB-SubCell"/>
</dbReference>
<dbReference type="GO" id="GO:0002229">
    <property type="term" value="P:defense response to oomycetes"/>
    <property type="evidence" value="ECO:0007669"/>
    <property type="project" value="EnsemblPlants"/>
</dbReference>
<dbReference type="PANTHER" id="PTHR31326">
    <property type="entry name" value="PROTEIN CLT2, CHLOROPLASTIC"/>
    <property type="match status" value="1"/>
</dbReference>
<dbReference type="InterPro" id="IPR013936">
    <property type="entry name" value="CRT-like"/>
</dbReference>
<dbReference type="OMA" id="FAYIIPM"/>
<dbReference type="EnsemblPlants" id="Kaladp0824s0015.1.v1.1">
    <property type="protein sequence ID" value="Kaladp0824s0015.1.v1.1"/>
    <property type="gene ID" value="Kaladp0824s0015.v1.1"/>
</dbReference>
<feature type="transmembrane region" description="Helical" evidence="7">
    <location>
        <begin position="273"/>
        <end position="294"/>
    </location>
</feature>
<keyword evidence="5 7" id="KW-1133">Transmembrane helix</keyword>
<feature type="transmembrane region" description="Helical" evidence="7">
    <location>
        <begin position="204"/>
        <end position="222"/>
    </location>
</feature>
<dbReference type="GO" id="GO:0046686">
    <property type="term" value="P:response to cadmium ion"/>
    <property type="evidence" value="ECO:0007669"/>
    <property type="project" value="EnsemblPlants"/>
</dbReference>
<evidence type="ECO:0000256" key="4">
    <source>
        <dbReference type="ARBA" id="ARBA00022692"/>
    </source>
</evidence>
<comment type="similarity">
    <text evidence="2">Belongs to the CRT-like transporter family.</text>
</comment>
<evidence type="ECO:0000256" key="3">
    <source>
        <dbReference type="ARBA" id="ARBA00022448"/>
    </source>
</evidence>
<keyword evidence="3" id="KW-0813">Transport</keyword>
<dbReference type="AlphaFoldDB" id="A0A7N0VIM8"/>
<keyword evidence="6 7" id="KW-0472">Membrane</keyword>
<feature type="transmembrane region" description="Helical" evidence="7">
    <location>
        <begin position="81"/>
        <end position="100"/>
    </location>
</feature>
<keyword evidence="9" id="KW-1185">Reference proteome</keyword>
<name>A0A7N0VIM8_KALFE</name>
<feature type="transmembrane region" description="Helical" evidence="7">
    <location>
        <begin position="330"/>
        <end position="349"/>
    </location>
</feature>
<evidence type="ECO:0000256" key="1">
    <source>
        <dbReference type="ARBA" id="ARBA00004141"/>
    </source>
</evidence>
<feature type="transmembrane region" description="Helical" evidence="7">
    <location>
        <begin position="179"/>
        <end position="197"/>
    </location>
</feature>
<evidence type="ECO:0000256" key="6">
    <source>
        <dbReference type="ARBA" id="ARBA00023136"/>
    </source>
</evidence>
<reference evidence="8" key="1">
    <citation type="submission" date="2021-01" db="UniProtKB">
        <authorList>
            <consortium name="EnsemblPlants"/>
        </authorList>
    </citation>
    <scope>IDENTIFICATION</scope>
</reference>
<accession>A0A7N0VIM8</accession>
<sequence length="417" mass="45157">MAFSSFAVAPRYHLLNPNSPLPSPNPNFYIRLQPTSSLTYHFKINTINPRTLCNTKTHKTRALSLSDQQPLPSSSATTPKMILVCSAVTILLAVANRVLYKLALVPLKQYPFFLAQFSTFGYVAVYFSILYFRYRAGIVTDEMLALPKSSFAAIGLLEALGVAAGMASAAMLPGPTIPILNQTFLVWQLIFSVFILGRKYALNQIIGCLFVAAGVVIAVTGGSNTGQMLYKVDFVWPALMVLSSAVQACASIVKEFIFIDGARRINGKSVDIFVVNSFGSGFQAIFVLLFLPFLSNLKGIPFAELPAYMRSGVACFLNMGSIQGCDGAPVLPMLYILTNMAFNISLLNLVKISSAVIASLAMTLSVPISIYILSLPLPYLPGGSCLSSFFLMGTAVLITGLFLYNLPQLIKLDSRAD</sequence>
<dbReference type="Pfam" id="PF08627">
    <property type="entry name" value="CRT-like"/>
    <property type="match status" value="1"/>
</dbReference>
<evidence type="ECO:0000313" key="9">
    <source>
        <dbReference type="Proteomes" id="UP000594263"/>
    </source>
</evidence>
<feature type="transmembrane region" description="Helical" evidence="7">
    <location>
        <begin position="386"/>
        <end position="406"/>
    </location>
</feature>
<evidence type="ECO:0000313" key="8">
    <source>
        <dbReference type="EnsemblPlants" id="Kaladp0824s0015.1.v1.1"/>
    </source>
</evidence>
<evidence type="ECO:0000256" key="7">
    <source>
        <dbReference type="SAM" id="Phobius"/>
    </source>
</evidence>
<keyword evidence="4 7" id="KW-0812">Transmembrane</keyword>
<organism evidence="8 9">
    <name type="scientific">Kalanchoe fedtschenkoi</name>
    <name type="common">Lavender scallops</name>
    <name type="synonym">South American air plant</name>
    <dbReference type="NCBI Taxonomy" id="63787"/>
    <lineage>
        <taxon>Eukaryota</taxon>
        <taxon>Viridiplantae</taxon>
        <taxon>Streptophyta</taxon>
        <taxon>Embryophyta</taxon>
        <taxon>Tracheophyta</taxon>
        <taxon>Spermatophyta</taxon>
        <taxon>Magnoliopsida</taxon>
        <taxon>eudicotyledons</taxon>
        <taxon>Gunneridae</taxon>
        <taxon>Pentapetalae</taxon>
        <taxon>Saxifragales</taxon>
        <taxon>Crassulaceae</taxon>
        <taxon>Kalanchoe</taxon>
    </lineage>
</organism>